<dbReference type="OrthoDB" id="286814at2759"/>
<protein>
    <recommendedName>
        <fullName evidence="3">Cyclin-domain-containing protein</fullName>
    </recommendedName>
</protein>
<gene>
    <name evidence="1" type="ORF">NADFUDRAFT_44756</name>
</gene>
<evidence type="ECO:0008006" key="3">
    <source>
        <dbReference type="Google" id="ProtNLM"/>
    </source>
</evidence>
<dbReference type="EMBL" id="KV454406">
    <property type="protein sequence ID" value="ODQ68093.1"/>
    <property type="molecule type" value="Genomic_DNA"/>
</dbReference>
<proteinExistence type="predicted"/>
<dbReference type="GO" id="GO:0019901">
    <property type="term" value="F:protein kinase binding"/>
    <property type="evidence" value="ECO:0007669"/>
    <property type="project" value="InterPro"/>
</dbReference>
<dbReference type="Gene3D" id="1.10.472.10">
    <property type="entry name" value="Cyclin-like"/>
    <property type="match status" value="1"/>
</dbReference>
<keyword evidence="2" id="KW-1185">Reference proteome</keyword>
<dbReference type="GO" id="GO:0005634">
    <property type="term" value="C:nucleus"/>
    <property type="evidence" value="ECO:0007669"/>
    <property type="project" value="TreeGrafter"/>
</dbReference>
<evidence type="ECO:0000313" key="1">
    <source>
        <dbReference type="EMBL" id="ODQ68093.1"/>
    </source>
</evidence>
<sequence>MATYSSSCPPSAPCDPSDSFKQYKPPVAIPETRTTTLPAATAARKSIFYKNVANIVCLFWFNDISVLDQSFEAYKTCHLRSPSQHSTTTNTANTNAAVTPFVIPQFSPLSVPPKHFLNFVYNLLSSTMLSSTYVSLALHYIYLLKKLSKVPLIGNAASEYRVLTVALMLSNKFLDDNTFTNRTWSKLSGLSLNEISLMEIEFLSNLRYNLFISHESWIKWQKFHLRIWLNIHSLSCGTTNKASTSPIPVVISNLPVNNEPMSFHNVSCQNRNDYNHTKNGNNNNNNINSVISPVSMVGSLSTSPVDLSVTTAIPNKTRKRLFEETMAAPSDFNHFIGATTLPHNPPIHSASTNMATLPYSSPSYVPVPFTPVPLSASFTSSTSISTPVFAPASYSNITSPASSKNLKKTYFTDPQVHQSQFNPIYPTGGISPYAPMYPIRTLLSTNDYLTNVPSYFMNATTPSRPISGTSSNPTNSNNNIVNGGYDNDTQNVMTVPASSLVYYVLSKKKSLPSPHTGPLPVLMPSSMGLLNTGSSSLSTVSTPIVPMQPQPQPHTRPSELDTGYFPHSQSNVANLALMPQPSLLNEENSTNMGVLPMLQLPLQSQVQQYPNFNTNVDGSSARGVGVNTTNNSGFTPIYTITTASGL</sequence>
<dbReference type="Pfam" id="PF08613">
    <property type="entry name" value="Cyclin"/>
    <property type="match status" value="1"/>
</dbReference>
<dbReference type="GO" id="GO:0016538">
    <property type="term" value="F:cyclin-dependent protein serine/threonine kinase regulator activity"/>
    <property type="evidence" value="ECO:0007669"/>
    <property type="project" value="TreeGrafter"/>
</dbReference>
<dbReference type="InterPro" id="IPR013922">
    <property type="entry name" value="Cyclin_PHO80-like"/>
</dbReference>
<dbReference type="STRING" id="857566.A0A1E3PRN4"/>
<reference evidence="1 2" key="1">
    <citation type="journal article" date="2016" name="Proc. Natl. Acad. Sci. U.S.A.">
        <title>Comparative genomics of biotechnologically important yeasts.</title>
        <authorList>
            <person name="Riley R."/>
            <person name="Haridas S."/>
            <person name="Wolfe K.H."/>
            <person name="Lopes M.R."/>
            <person name="Hittinger C.T."/>
            <person name="Goeker M."/>
            <person name="Salamov A.A."/>
            <person name="Wisecaver J.H."/>
            <person name="Long T.M."/>
            <person name="Calvey C.H."/>
            <person name="Aerts A.L."/>
            <person name="Barry K.W."/>
            <person name="Choi C."/>
            <person name="Clum A."/>
            <person name="Coughlan A.Y."/>
            <person name="Deshpande S."/>
            <person name="Douglass A.P."/>
            <person name="Hanson S.J."/>
            <person name="Klenk H.-P."/>
            <person name="LaButti K.M."/>
            <person name="Lapidus A."/>
            <person name="Lindquist E.A."/>
            <person name="Lipzen A.M."/>
            <person name="Meier-Kolthoff J.P."/>
            <person name="Ohm R.A."/>
            <person name="Otillar R.P."/>
            <person name="Pangilinan J.L."/>
            <person name="Peng Y."/>
            <person name="Rokas A."/>
            <person name="Rosa C.A."/>
            <person name="Scheuner C."/>
            <person name="Sibirny A.A."/>
            <person name="Slot J.C."/>
            <person name="Stielow J.B."/>
            <person name="Sun H."/>
            <person name="Kurtzman C.P."/>
            <person name="Blackwell M."/>
            <person name="Grigoriev I.V."/>
            <person name="Jeffries T.W."/>
        </authorList>
    </citation>
    <scope>NUCLEOTIDE SEQUENCE [LARGE SCALE GENOMIC DNA]</scope>
    <source>
        <strain evidence="1 2">DSM 6958</strain>
    </source>
</reference>
<evidence type="ECO:0000313" key="2">
    <source>
        <dbReference type="Proteomes" id="UP000095009"/>
    </source>
</evidence>
<name>A0A1E3PRN4_9ASCO</name>
<organism evidence="1 2">
    <name type="scientific">Nadsonia fulvescens var. elongata DSM 6958</name>
    <dbReference type="NCBI Taxonomy" id="857566"/>
    <lineage>
        <taxon>Eukaryota</taxon>
        <taxon>Fungi</taxon>
        <taxon>Dikarya</taxon>
        <taxon>Ascomycota</taxon>
        <taxon>Saccharomycotina</taxon>
        <taxon>Dipodascomycetes</taxon>
        <taxon>Dipodascales</taxon>
        <taxon>Dipodascales incertae sedis</taxon>
        <taxon>Nadsonia</taxon>
    </lineage>
</organism>
<dbReference type="CDD" id="cd20557">
    <property type="entry name" value="CYCLIN_ScPCL1-like"/>
    <property type="match status" value="1"/>
</dbReference>
<dbReference type="PANTHER" id="PTHR15615">
    <property type="match status" value="1"/>
</dbReference>
<accession>A0A1E3PRN4</accession>
<dbReference type="Proteomes" id="UP000095009">
    <property type="component" value="Unassembled WGS sequence"/>
</dbReference>
<dbReference type="PANTHER" id="PTHR15615:SF27">
    <property type="entry name" value="PHO85 CYCLIN CLG1"/>
    <property type="match status" value="1"/>
</dbReference>
<dbReference type="GO" id="GO:0000307">
    <property type="term" value="C:cyclin-dependent protein kinase holoenzyme complex"/>
    <property type="evidence" value="ECO:0007669"/>
    <property type="project" value="TreeGrafter"/>
</dbReference>
<dbReference type="AlphaFoldDB" id="A0A1E3PRN4"/>